<evidence type="ECO:0000313" key="7">
    <source>
        <dbReference type="EMBL" id="MBB5064947.1"/>
    </source>
</evidence>
<name>A0A7W7ZSH4_9BACT</name>
<dbReference type="Pfam" id="PF10604">
    <property type="entry name" value="Polyketide_cyc2"/>
    <property type="match status" value="1"/>
</dbReference>
<proteinExistence type="inferred from homology"/>
<organism evidence="7 8">
    <name type="scientific">Granulicella mallensis</name>
    <dbReference type="NCBI Taxonomy" id="940614"/>
    <lineage>
        <taxon>Bacteria</taxon>
        <taxon>Pseudomonadati</taxon>
        <taxon>Acidobacteriota</taxon>
        <taxon>Terriglobia</taxon>
        <taxon>Terriglobales</taxon>
        <taxon>Acidobacteriaceae</taxon>
        <taxon>Granulicella</taxon>
    </lineage>
</organism>
<dbReference type="CDD" id="cd07720">
    <property type="entry name" value="OPHC2-like_MBL-fold"/>
    <property type="match status" value="1"/>
</dbReference>
<keyword evidence="5" id="KW-0812">Transmembrane</keyword>
<comment type="similarity">
    <text evidence="1">Belongs to the metallo-beta-lactamase superfamily.</text>
</comment>
<accession>A0A7W7ZSH4</accession>
<keyword evidence="4" id="KW-0862">Zinc</keyword>
<evidence type="ECO:0000256" key="5">
    <source>
        <dbReference type="SAM" id="Phobius"/>
    </source>
</evidence>
<dbReference type="RefSeq" id="WP_221314455.1">
    <property type="nucleotide sequence ID" value="NZ_JACHIO010000013.1"/>
</dbReference>
<reference evidence="7 8" key="1">
    <citation type="submission" date="2020-08" db="EMBL/GenBank/DDBJ databases">
        <title>Genomic Encyclopedia of Type Strains, Phase IV (KMG-V): Genome sequencing to study the core and pangenomes of soil and plant-associated prokaryotes.</title>
        <authorList>
            <person name="Whitman W."/>
        </authorList>
    </citation>
    <scope>NUCLEOTIDE SEQUENCE [LARGE SCALE GENOMIC DNA]</scope>
    <source>
        <strain evidence="7 8">X5P3</strain>
    </source>
</reference>
<comment type="caution">
    <text evidence="7">The sequence shown here is derived from an EMBL/GenBank/DDBJ whole genome shotgun (WGS) entry which is preliminary data.</text>
</comment>
<dbReference type="PANTHER" id="PTHR42978">
    <property type="entry name" value="QUORUM-QUENCHING LACTONASE YTNP-RELATED-RELATED"/>
    <property type="match status" value="1"/>
</dbReference>
<keyword evidence="5" id="KW-0472">Membrane</keyword>
<protein>
    <submittedName>
        <fullName evidence="7">Glyoxylase-like metal-dependent hydrolase (Beta-lactamase superfamily II)</fullName>
    </submittedName>
</protein>
<gene>
    <name evidence="7" type="ORF">HDF15_003309</name>
</gene>
<evidence type="ECO:0000313" key="8">
    <source>
        <dbReference type="Proteomes" id="UP000584867"/>
    </source>
</evidence>
<keyword evidence="5" id="KW-1133">Transmembrane helix</keyword>
<dbReference type="GO" id="GO:0046872">
    <property type="term" value="F:metal ion binding"/>
    <property type="evidence" value="ECO:0007669"/>
    <property type="project" value="UniProtKB-KW"/>
</dbReference>
<dbReference type="SUPFAM" id="SSF55961">
    <property type="entry name" value="Bet v1-like"/>
    <property type="match status" value="1"/>
</dbReference>
<evidence type="ECO:0000259" key="6">
    <source>
        <dbReference type="SMART" id="SM00849"/>
    </source>
</evidence>
<dbReference type="InterPro" id="IPR019587">
    <property type="entry name" value="Polyketide_cyclase/dehydratase"/>
</dbReference>
<dbReference type="Gene3D" id="3.30.530.20">
    <property type="match status" value="1"/>
</dbReference>
<dbReference type="Proteomes" id="UP000584867">
    <property type="component" value="Unassembled WGS sequence"/>
</dbReference>
<dbReference type="EMBL" id="JACHIO010000013">
    <property type="protein sequence ID" value="MBB5064947.1"/>
    <property type="molecule type" value="Genomic_DNA"/>
</dbReference>
<evidence type="ECO:0000256" key="1">
    <source>
        <dbReference type="ARBA" id="ARBA00007749"/>
    </source>
</evidence>
<dbReference type="Gene3D" id="3.60.15.10">
    <property type="entry name" value="Ribonuclease Z/Hydroxyacylglutathione hydrolase-like"/>
    <property type="match status" value="1"/>
</dbReference>
<evidence type="ECO:0000256" key="3">
    <source>
        <dbReference type="ARBA" id="ARBA00022801"/>
    </source>
</evidence>
<feature type="transmembrane region" description="Helical" evidence="5">
    <location>
        <begin position="33"/>
        <end position="56"/>
    </location>
</feature>
<dbReference type="PANTHER" id="PTHR42978:SF6">
    <property type="entry name" value="QUORUM-QUENCHING LACTONASE YTNP-RELATED"/>
    <property type="match status" value="1"/>
</dbReference>
<evidence type="ECO:0000256" key="4">
    <source>
        <dbReference type="ARBA" id="ARBA00022833"/>
    </source>
</evidence>
<dbReference type="SUPFAM" id="SSF56281">
    <property type="entry name" value="Metallo-hydrolase/oxidoreductase"/>
    <property type="match status" value="1"/>
</dbReference>
<keyword evidence="3 7" id="KW-0378">Hydrolase</keyword>
<sequence>MIDASGLFGCSWPRNNATTSKERKIMCSTHKQFTVTLGCAVTVLTAGMLMVTPTALGQMSQINNPDWSLRSPAIHWPTGHTPADADLFAHNELLIHSACSSVWPYLVDAQTWPDWYPNSHNVKLLNSSDGKLHQDTRFSWDTFGVHIESRVHEFVPSSRIGWFGDGTGMSAYHTFLLLPTPEGCRVVTEEVVTGSGAIEFRKTDPGAMHRGHDLWLSSLQKALSRSTSDATKPLSPKSQAPGFYRAMLGSFEVTALSDGTAPRHVDKILSKPDIAVSEYAADHEMEPVDLSINAYLINTGAHLVLIDTGAGELFGATSGLLVTNLEAAGYRPEQIDTILLTHIHADHSGGLSIGGLREFPKATVYVDERDLEFFVTRKDDSNESEARITSIKQSRATVGPYLESKQISAIKQNGEIVPGITSRSQPGHTPGHTAFLVQSEGHGLLVWGDIIHSSEVQFEHPEVTVQYDVDAGQAAQTRSQQLQLVSDKGLLVGSEHISFPGLGHVRKAGSGYQWVPIPYSATVTELDPK</sequence>
<dbReference type="InterPro" id="IPR051013">
    <property type="entry name" value="MBL_superfamily_lactonases"/>
</dbReference>
<dbReference type="GO" id="GO:0016787">
    <property type="term" value="F:hydrolase activity"/>
    <property type="evidence" value="ECO:0007669"/>
    <property type="project" value="UniProtKB-KW"/>
</dbReference>
<dbReference type="InterPro" id="IPR036866">
    <property type="entry name" value="RibonucZ/Hydroxyglut_hydro"/>
</dbReference>
<feature type="domain" description="Metallo-beta-lactamase" evidence="6">
    <location>
        <begin position="291"/>
        <end position="496"/>
    </location>
</feature>
<dbReference type="SMART" id="SM00849">
    <property type="entry name" value="Lactamase_B"/>
    <property type="match status" value="1"/>
</dbReference>
<dbReference type="InterPro" id="IPR023393">
    <property type="entry name" value="START-like_dom_sf"/>
</dbReference>
<keyword evidence="2" id="KW-0479">Metal-binding</keyword>
<dbReference type="AlphaFoldDB" id="A0A7W7ZSH4"/>
<dbReference type="Pfam" id="PF00753">
    <property type="entry name" value="Lactamase_B"/>
    <property type="match status" value="1"/>
</dbReference>
<evidence type="ECO:0000256" key="2">
    <source>
        <dbReference type="ARBA" id="ARBA00022723"/>
    </source>
</evidence>
<dbReference type="InterPro" id="IPR001279">
    <property type="entry name" value="Metallo-B-lactamas"/>
</dbReference>